<dbReference type="AlphaFoldDB" id="A0A7N2M754"/>
<evidence type="ECO:0000313" key="6">
    <source>
        <dbReference type="EnsemblPlants" id="QL07p046289:mrna"/>
    </source>
</evidence>
<evidence type="ECO:0000256" key="3">
    <source>
        <dbReference type="ARBA" id="ARBA00023239"/>
    </source>
</evidence>
<sequence>MSNSYVPHLASWNGSRDWDQCLIQKDCDIMEVDKFPSPKPIQKAWEGPIVTLVGGGFMVGSSLLLGLGLGLNVGVTSCNMTIKTMLIGADPSHIGDRCIRVPIHHCFFDGTKPRHPRVRCGKVHLYNNYTRNWGIYAVCASVESQIYSQCNIYEAGQKKVAFKYLTEKATDKEEATTGCINSEGDLFISATQAGLMTKDTAHKMFHPSEHYPIWTVEPPTDDLKQVLQHCTGWQSVPRPADQKAVA</sequence>
<dbReference type="Pfam" id="PF00544">
    <property type="entry name" value="Pectate_lyase_4"/>
    <property type="match status" value="1"/>
</dbReference>
<dbReference type="OMA" id="ISNCHLR"/>
<dbReference type="PANTHER" id="PTHR31683:SF113">
    <property type="entry name" value="PECTATE LYASE"/>
    <property type="match status" value="1"/>
</dbReference>
<dbReference type="Gramene" id="QL07p046289:mrna">
    <property type="protein sequence ID" value="QL07p046289:mrna"/>
    <property type="gene ID" value="QL07p046289"/>
</dbReference>
<accession>A0A7N2M754</accession>
<dbReference type="InterPro" id="IPR002022">
    <property type="entry name" value="Pec_lyase"/>
</dbReference>
<reference evidence="6 7" key="1">
    <citation type="journal article" date="2016" name="G3 (Bethesda)">
        <title>First Draft Assembly and Annotation of the Genome of a California Endemic Oak Quercus lobata Nee (Fagaceae).</title>
        <authorList>
            <person name="Sork V.L."/>
            <person name="Fitz-Gibbon S.T."/>
            <person name="Puiu D."/>
            <person name="Crepeau M."/>
            <person name="Gugger P.F."/>
            <person name="Sherman R."/>
            <person name="Stevens K."/>
            <person name="Langley C.H."/>
            <person name="Pellegrini M."/>
            <person name="Salzberg S.L."/>
        </authorList>
    </citation>
    <scope>NUCLEOTIDE SEQUENCE [LARGE SCALE GENOMIC DNA]</scope>
    <source>
        <strain evidence="6 7">cv. SW786</strain>
    </source>
</reference>
<reference evidence="6" key="2">
    <citation type="submission" date="2021-01" db="UniProtKB">
        <authorList>
            <consortium name="EnsemblPlants"/>
        </authorList>
    </citation>
    <scope>IDENTIFICATION</scope>
</reference>
<dbReference type="GO" id="GO:0030570">
    <property type="term" value="F:pectate lyase activity"/>
    <property type="evidence" value="ECO:0007669"/>
    <property type="project" value="InterPro"/>
</dbReference>
<proteinExistence type="predicted"/>
<evidence type="ECO:0000256" key="1">
    <source>
        <dbReference type="ARBA" id="ARBA00004191"/>
    </source>
</evidence>
<keyword evidence="4" id="KW-0472">Membrane</keyword>
<dbReference type="Proteomes" id="UP000594261">
    <property type="component" value="Chromosome 7"/>
</dbReference>
<dbReference type="SUPFAM" id="SSF51126">
    <property type="entry name" value="Pectin lyase-like"/>
    <property type="match status" value="1"/>
</dbReference>
<keyword evidence="3" id="KW-0456">Lyase</keyword>
<evidence type="ECO:0000313" key="7">
    <source>
        <dbReference type="Proteomes" id="UP000594261"/>
    </source>
</evidence>
<dbReference type="InterPro" id="IPR012334">
    <property type="entry name" value="Pectin_lyas_fold"/>
</dbReference>
<dbReference type="Gene3D" id="2.160.20.10">
    <property type="entry name" value="Single-stranded right-handed beta-helix, Pectin lyase-like"/>
    <property type="match status" value="1"/>
</dbReference>
<evidence type="ECO:0000256" key="4">
    <source>
        <dbReference type="SAM" id="Phobius"/>
    </source>
</evidence>
<organism evidence="6 7">
    <name type="scientific">Quercus lobata</name>
    <name type="common">Valley oak</name>
    <dbReference type="NCBI Taxonomy" id="97700"/>
    <lineage>
        <taxon>Eukaryota</taxon>
        <taxon>Viridiplantae</taxon>
        <taxon>Streptophyta</taxon>
        <taxon>Embryophyta</taxon>
        <taxon>Tracheophyta</taxon>
        <taxon>Spermatophyta</taxon>
        <taxon>Magnoliopsida</taxon>
        <taxon>eudicotyledons</taxon>
        <taxon>Gunneridae</taxon>
        <taxon>Pentapetalae</taxon>
        <taxon>rosids</taxon>
        <taxon>fabids</taxon>
        <taxon>Fagales</taxon>
        <taxon>Fagaceae</taxon>
        <taxon>Quercus</taxon>
    </lineage>
</organism>
<name>A0A7N2M754_QUELO</name>
<feature type="transmembrane region" description="Helical" evidence="4">
    <location>
        <begin position="49"/>
        <end position="71"/>
    </location>
</feature>
<feature type="domain" description="Pectate lyase" evidence="5">
    <location>
        <begin position="81"/>
        <end position="190"/>
    </location>
</feature>
<keyword evidence="4" id="KW-0812">Transmembrane</keyword>
<dbReference type="InParanoid" id="A0A7N2M754"/>
<keyword evidence="2" id="KW-0964">Secreted</keyword>
<keyword evidence="4" id="KW-1133">Transmembrane helix</keyword>
<dbReference type="InterPro" id="IPR011050">
    <property type="entry name" value="Pectin_lyase_fold/virulence"/>
</dbReference>
<evidence type="ECO:0000259" key="5">
    <source>
        <dbReference type="Pfam" id="PF00544"/>
    </source>
</evidence>
<evidence type="ECO:0000256" key="2">
    <source>
        <dbReference type="ARBA" id="ARBA00022512"/>
    </source>
</evidence>
<keyword evidence="2" id="KW-0134">Cell wall</keyword>
<dbReference type="EnsemblPlants" id="QL07p046289:mrna">
    <property type="protein sequence ID" value="QL07p046289:mrna"/>
    <property type="gene ID" value="QL07p046289"/>
</dbReference>
<protein>
    <recommendedName>
        <fullName evidence="5">Pectate lyase domain-containing protein</fullName>
    </recommendedName>
</protein>
<dbReference type="PANTHER" id="PTHR31683">
    <property type="entry name" value="PECTATE LYASE 18-RELATED"/>
    <property type="match status" value="1"/>
</dbReference>
<dbReference type="EMBL" id="LRBV02000007">
    <property type="status" value="NOT_ANNOTATED_CDS"/>
    <property type="molecule type" value="Genomic_DNA"/>
</dbReference>
<dbReference type="InterPro" id="IPR045032">
    <property type="entry name" value="PEL"/>
</dbReference>
<keyword evidence="7" id="KW-1185">Reference proteome</keyword>
<comment type="subcellular location">
    <subcellularLocation>
        <location evidence="1">Secreted</location>
        <location evidence="1">Cell wall</location>
    </subcellularLocation>
</comment>